<keyword evidence="1" id="KW-0175">Coiled coil</keyword>
<evidence type="ECO:0000313" key="2">
    <source>
        <dbReference type="EMBL" id="SFL43655.1"/>
    </source>
</evidence>
<keyword evidence="3" id="KW-1185">Reference proteome</keyword>
<accession>A0A1I4HN92</accession>
<evidence type="ECO:0000256" key="1">
    <source>
        <dbReference type="SAM" id="Coils"/>
    </source>
</evidence>
<dbReference type="AlphaFoldDB" id="A0A1I4HN92"/>
<organism evidence="2 3">
    <name type="scientific">Pelosinus propionicus DSM 13327</name>
    <dbReference type="NCBI Taxonomy" id="1123291"/>
    <lineage>
        <taxon>Bacteria</taxon>
        <taxon>Bacillati</taxon>
        <taxon>Bacillota</taxon>
        <taxon>Negativicutes</taxon>
        <taxon>Selenomonadales</taxon>
        <taxon>Sporomusaceae</taxon>
        <taxon>Pelosinus</taxon>
    </lineage>
</organism>
<gene>
    <name evidence="2" type="ORF">SAMN04490355_1004128</name>
</gene>
<dbReference type="Proteomes" id="UP000199520">
    <property type="component" value="Unassembled WGS sequence"/>
</dbReference>
<name>A0A1I4HN92_9FIRM</name>
<reference evidence="3" key="1">
    <citation type="submission" date="2016-10" db="EMBL/GenBank/DDBJ databases">
        <authorList>
            <person name="Varghese N."/>
            <person name="Submissions S."/>
        </authorList>
    </citation>
    <scope>NUCLEOTIDE SEQUENCE [LARGE SCALE GENOMIC DNA]</scope>
    <source>
        <strain evidence="3">DSM 13327</strain>
    </source>
</reference>
<sequence>MHRRSIKTISIIINYTNSFMNAEDILEELEHQKNDYNEKISMQKSWRSHMLIFLFLEL</sequence>
<feature type="coiled-coil region" evidence="1">
    <location>
        <begin position="12"/>
        <end position="39"/>
    </location>
</feature>
<protein>
    <submittedName>
        <fullName evidence="2">Uncharacterized protein</fullName>
    </submittedName>
</protein>
<proteinExistence type="predicted"/>
<evidence type="ECO:0000313" key="3">
    <source>
        <dbReference type="Proteomes" id="UP000199520"/>
    </source>
</evidence>
<dbReference type="EMBL" id="FOTS01000004">
    <property type="protein sequence ID" value="SFL43655.1"/>
    <property type="molecule type" value="Genomic_DNA"/>
</dbReference>